<comment type="caution">
    <text evidence="1">The sequence shown here is derived from an EMBL/GenBank/DDBJ whole genome shotgun (WGS) entry which is preliminary data.</text>
</comment>
<reference evidence="2" key="1">
    <citation type="journal article" date="2023" name="Mol. Phylogenet. Evol.">
        <title>Genome-scale phylogeny and comparative genomics of the fungal order Sordariales.</title>
        <authorList>
            <person name="Hensen N."/>
            <person name="Bonometti L."/>
            <person name="Westerberg I."/>
            <person name="Brannstrom I.O."/>
            <person name="Guillou S."/>
            <person name="Cros-Aarteil S."/>
            <person name="Calhoun S."/>
            <person name="Haridas S."/>
            <person name="Kuo A."/>
            <person name="Mondo S."/>
            <person name="Pangilinan J."/>
            <person name="Riley R."/>
            <person name="LaButti K."/>
            <person name="Andreopoulos B."/>
            <person name="Lipzen A."/>
            <person name="Chen C."/>
            <person name="Yan M."/>
            <person name="Daum C."/>
            <person name="Ng V."/>
            <person name="Clum A."/>
            <person name="Steindorff A."/>
            <person name="Ohm R.A."/>
            <person name="Martin F."/>
            <person name="Silar P."/>
            <person name="Natvig D.O."/>
            <person name="Lalanne C."/>
            <person name="Gautier V."/>
            <person name="Ament-Velasquez S.L."/>
            <person name="Kruys A."/>
            <person name="Hutchinson M.I."/>
            <person name="Powell A.J."/>
            <person name="Barry K."/>
            <person name="Miller A.N."/>
            <person name="Grigoriev I.V."/>
            <person name="Debuchy R."/>
            <person name="Gladieux P."/>
            <person name="Hiltunen Thoren M."/>
            <person name="Johannesson H."/>
        </authorList>
    </citation>
    <scope>NUCLEOTIDE SEQUENCE [LARGE SCALE GENOMIC DNA]</scope>
    <source>
        <strain evidence="2">CBS 340.73</strain>
    </source>
</reference>
<accession>A0AAN6N2F4</accession>
<name>A0AAN6N2F4_9PEZI</name>
<gene>
    <name evidence="1" type="ORF">QBC46DRAFT_411928</name>
</gene>
<dbReference type="AlphaFoldDB" id="A0AAN6N2F4"/>
<dbReference type="Proteomes" id="UP001303473">
    <property type="component" value="Unassembled WGS sequence"/>
</dbReference>
<sequence length="188" mass="20975">MTATPATPASSYALSTRFPVGASSKGVARYVMTSAMLTSECDLDFTYAANTEIVVTRDAYKESGKGLDKRDSSYIELLNCELGATKHDLKIYTVRYIYIDDSNDFNCDDIHLSGAKGTIVKLLPNCGFTTYSVMHAIKLAANDSIPHELRARAFINVAIYELSFNYNFNRIKRVTLRAPIFIHIDYNT</sequence>
<evidence type="ECO:0000313" key="2">
    <source>
        <dbReference type="Proteomes" id="UP001303473"/>
    </source>
</evidence>
<dbReference type="EMBL" id="MU853878">
    <property type="protein sequence ID" value="KAK3936593.1"/>
    <property type="molecule type" value="Genomic_DNA"/>
</dbReference>
<protein>
    <submittedName>
        <fullName evidence="1">Uncharacterized protein</fullName>
    </submittedName>
</protein>
<evidence type="ECO:0000313" key="1">
    <source>
        <dbReference type="EMBL" id="KAK3936593.1"/>
    </source>
</evidence>
<keyword evidence="2" id="KW-1185">Reference proteome</keyword>
<organism evidence="1 2">
    <name type="scientific">Diplogelasinospora grovesii</name>
    <dbReference type="NCBI Taxonomy" id="303347"/>
    <lineage>
        <taxon>Eukaryota</taxon>
        <taxon>Fungi</taxon>
        <taxon>Dikarya</taxon>
        <taxon>Ascomycota</taxon>
        <taxon>Pezizomycotina</taxon>
        <taxon>Sordariomycetes</taxon>
        <taxon>Sordariomycetidae</taxon>
        <taxon>Sordariales</taxon>
        <taxon>Diplogelasinosporaceae</taxon>
        <taxon>Diplogelasinospora</taxon>
    </lineage>
</organism>
<proteinExistence type="predicted"/>